<gene>
    <name evidence="2" type="ORF">KI387_016764</name>
</gene>
<name>A0AA38GJF2_TAXCH</name>
<feature type="non-terminal residue" evidence="2">
    <location>
        <position position="89"/>
    </location>
</feature>
<proteinExistence type="predicted"/>
<dbReference type="AlphaFoldDB" id="A0AA38GJF2"/>
<dbReference type="Proteomes" id="UP000824469">
    <property type="component" value="Unassembled WGS sequence"/>
</dbReference>
<organism evidence="2 3">
    <name type="scientific">Taxus chinensis</name>
    <name type="common">Chinese yew</name>
    <name type="synonym">Taxus wallichiana var. chinensis</name>
    <dbReference type="NCBI Taxonomy" id="29808"/>
    <lineage>
        <taxon>Eukaryota</taxon>
        <taxon>Viridiplantae</taxon>
        <taxon>Streptophyta</taxon>
        <taxon>Embryophyta</taxon>
        <taxon>Tracheophyta</taxon>
        <taxon>Spermatophyta</taxon>
        <taxon>Pinopsida</taxon>
        <taxon>Pinidae</taxon>
        <taxon>Conifers II</taxon>
        <taxon>Cupressales</taxon>
        <taxon>Taxaceae</taxon>
        <taxon>Taxus</taxon>
    </lineage>
</organism>
<evidence type="ECO:0000256" key="1">
    <source>
        <dbReference type="SAM" id="MobiDB-lite"/>
    </source>
</evidence>
<sequence length="89" mass="10018">MVRKHLSQIALGQLEQRDVWDAESRRSREPIKYFHVSSLQRGTRKPISGSSKDIVPDSTGTVGTKGRVGRKKPGGPRMNQEMPHVLRRG</sequence>
<comment type="caution">
    <text evidence="2">The sequence shown here is derived from an EMBL/GenBank/DDBJ whole genome shotgun (WGS) entry which is preliminary data.</text>
</comment>
<keyword evidence="3" id="KW-1185">Reference proteome</keyword>
<reference evidence="2 3" key="1">
    <citation type="journal article" date="2021" name="Nat. Plants">
        <title>The Taxus genome provides insights into paclitaxel biosynthesis.</title>
        <authorList>
            <person name="Xiong X."/>
            <person name="Gou J."/>
            <person name="Liao Q."/>
            <person name="Li Y."/>
            <person name="Zhou Q."/>
            <person name="Bi G."/>
            <person name="Li C."/>
            <person name="Du R."/>
            <person name="Wang X."/>
            <person name="Sun T."/>
            <person name="Guo L."/>
            <person name="Liang H."/>
            <person name="Lu P."/>
            <person name="Wu Y."/>
            <person name="Zhang Z."/>
            <person name="Ro D.K."/>
            <person name="Shang Y."/>
            <person name="Huang S."/>
            <person name="Yan J."/>
        </authorList>
    </citation>
    <scope>NUCLEOTIDE SEQUENCE [LARGE SCALE GENOMIC DNA]</scope>
    <source>
        <strain evidence="2">Ta-2019</strain>
    </source>
</reference>
<feature type="region of interest" description="Disordered" evidence="1">
    <location>
        <begin position="39"/>
        <end position="89"/>
    </location>
</feature>
<evidence type="ECO:0000313" key="3">
    <source>
        <dbReference type="Proteomes" id="UP000824469"/>
    </source>
</evidence>
<dbReference type="EMBL" id="JAHRHJ020000003">
    <property type="protein sequence ID" value="KAH9322125.1"/>
    <property type="molecule type" value="Genomic_DNA"/>
</dbReference>
<accession>A0AA38GJF2</accession>
<protein>
    <submittedName>
        <fullName evidence="2">Uncharacterized protein</fullName>
    </submittedName>
</protein>
<evidence type="ECO:0000313" key="2">
    <source>
        <dbReference type="EMBL" id="KAH9322125.1"/>
    </source>
</evidence>